<organism evidence="2">
    <name type="scientific">mine drainage metagenome</name>
    <dbReference type="NCBI Taxonomy" id="410659"/>
    <lineage>
        <taxon>unclassified sequences</taxon>
        <taxon>metagenomes</taxon>
        <taxon>ecological metagenomes</taxon>
    </lineage>
</organism>
<gene>
    <name evidence="2" type="ORF">GALL_307650</name>
</gene>
<keyword evidence="1" id="KW-0812">Transmembrane</keyword>
<dbReference type="NCBIfam" id="NF038351">
    <property type="entry name" value="cyt_ox_assem_30"/>
    <property type="match status" value="1"/>
</dbReference>
<dbReference type="EMBL" id="MLJW01000425">
    <property type="protein sequence ID" value="OIQ87387.1"/>
    <property type="molecule type" value="Genomic_DNA"/>
</dbReference>
<evidence type="ECO:0000256" key="1">
    <source>
        <dbReference type="SAM" id="Phobius"/>
    </source>
</evidence>
<feature type="transmembrane region" description="Helical" evidence="1">
    <location>
        <begin position="16"/>
        <end position="37"/>
    </location>
</feature>
<evidence type="ECO:0000313" key="2">
    <source>
        <dbReference type="EMBL" id="OIQ87387.1"/>
    </source>
</evidence>
<accession>A0A1J5RCJ9</accession>
<sequence>MDDRTGKDLKRRNLRVALITLSIAAAIFVGFVLRWTLL</sequence>
<dbReference type="InterPro" id="IPR047811">
    <property type="entry name" value="CytC_ox_assmbl_put"/>
</dbReference>
<keyword evidence="1" id="KW-0472">Membrane</keyword>
<proteinExistence type="predicted"/>
<dbReference type="AlphaFoldDB" id="A0A1J5RCJ9"/>
<comment type="caution">
    <text evidence="2">The sequence shown here is derived from an EMBL/GenBank/DDBJ whole genome shotgun (WGS) entry which is preliminary data.</text>
</comment>
<reference evidence="2" key="1">
    <citation type="submission" date="2016-10" db="EMBL/GenBank/DDBJ databases">
        <title>Sequence of Gallionella enrichment culture.</title>
        <authorList>
            <person name="Poehlein A."/>
            <person name="Muehling M."/>
            <person name="Daniel R."/>
        </authorList>
    </citation>
    <scope>NUCLEOTIDE SEQUENCE</scope>
</reference>
<keyword evidence="1" id="KW-1133">Transmembrane helix</keyword>
<name>A0A1J5RCJ9_9ZZZZ</name>
<protein>
    <submittedName>
        <fullName evidence="2">Uncharacterized protein</fullName>
    </submittedName>
</protein>